<feature type="region of interest" description="Disordered" evidence="2">
    <location>
        <begin position="1"/>
        <end position="32"/>
    </location>
</feature>
<dbReference type="Pfam" id="PF14529">
    <property type="entry name" value="Exo_endo_phos_2"/>
    <property type="match status" value="1"/>
</dbReference>
<feature type="compositionally biased region" description="Low complexity" evidence="2">
    <location>
        <begin position="10"/>
        <end position="21"/>
    </location>
</feature>
<dbReference type="CDD" id="cd09076">
    <property type="entry name" value="L1-EN"/>
    <property type="match status" value="1"/>
</dbReference>
<dbReference type="InterPro" id="IPR043128">
    <property type="entry name" value="Rev_trsase/Diguanyl_cyclase"/>
</dbReference>
<evidence type="ECO:0000313" key="4">
    <source>
        <dbReference type="EMBL" id="CAG6667200.1"/>
    </source>
</evidence>
<dbReference type="Gene3D" id="3.60.10.10">
    <property type="entry name" value="Endonuclease/exonuclease/phosphatase"/>
    <property type="match status" value="1"/>
</dbReference>
<dbReference type="Gene3D" id="3.30.70.270">
    <property type="match status" value="1"/>
</dbReference>
<sequence length="1022" mass="119349">MAMLSTKSNSGVSSPPVGSPGRTVMSQPRGERLKCRSKLKICTWNVKTMSKEGKIENAIQEMKRMHIEIMGISEMRWPNSGEMQVENHKIYYSGKNDGVHEYGVGVIVSPTVAKCVTNFTPVSERIMLLQIQASPINISILQVYAPTADKEEEEVVELYQEINKIIEKIPKHEILIVMGDFNAKIGAVNRTQYIGAHGLGNRNDRGDLLEKFAESSDLVVMNTFFELPPRKLYTWKSPQDKPERIVRNQIDYILVNRRFRNSCKSVRTYPGADLESDHVPLVGVFQTNLKKVKKRILVKHDMRRLRDPSIMGDVFQDVNKEIQKNKEEVDIEQKVNHIKESVQKVKEKYLKPDKRKKKSWMTEEILGMMEERRISKNDPQKYKNIQKAIRNKIREAKEKELEDRCTEIEFLQQKHDSYNLHRKVKELTGTCNRKQQGKLTDSDGNIIIDKQEKLKTWKEYLEKLFEDQRERHLQMEEPTNGPTILRQEVESAISQLKDGKAAGPDEINSEILKLFDEESVILLTEMLNTIYDSGKIPSEWLISEFIALPKKPGAKKCEEYRTISLMSHLLKLFLKIIHRRIYKLCESRISPNQFGFINAVGTREALFAIQVLFQRCRDVNCDLYICLIDYEKAFDRVKHDKMMEILKETGINDKDLRIIGNLYWNQTANLRTEGEHTENVKIMRGVRQGCVISPLIFNLYSERIFCEALDEMEKGILLNGLRLNNIRYADDTIVFAENLEDLQALMDNITYHSNQYGLNINVKKTKFMIISKNKITGSQLYINQTAIERVKQYTYLGTIINEDWQNSQEIKSRIGKAKSTFNRMSTFFKTHNLSLDIKVRLLRCYIFSVLLYGVESWTLNEDTIKKLNAFEMWLYRRILKIPWTARVRNEEVLRRMKKDLEIMNTVKVRKLQYKGHIMRNESRYTLLQSIMQGKIFGKRGPGRRRTSWLKNHGSIKQTPTFPDCSRQSKNCYNNREHSSRISTPRRCLFLLKCSSFIVVGRIKKNIIHLLLPYLVPFNLFFY</sequence>
<dbReference type="InterPro" id="IPR005135">
    <property type="entry name" value="Endo/exonuclease/phosphatase"/>
</dbReference>
<dbReference type="GO" id="GO:0003824">
    <property type="term" value="F:catalytic activity"/>
    <property type="evidence" value="ECO:0007669"/>
    <property type="project" value="InterPro"/>
</dbReference>
<dbReference type="CDD" id="cd01650">
    <property type="entry name" value="RT_nLTR_like"/>
    <property type="match status" value="1"/>
</dbReference>
<dbReference type="SUPFAM" id="SSF56219">
    <property type="entry name" value="DNase I-like"/>
    <property type="match status" value="1"/>
</dbReference>
<organism evidence="4">
    <name type="scientific">Cacopsylla melanoneura</name>
    <dbReference type="NCBI Taxonomy" id="428564"/>
    <lineage>
        <taxon>Eukaryota</taxon>
        <taxon>Metazoa</taxon>
        <taxon>Ecdysozoa</taxon>
        <taxon>Arthropoda</taxon>
        <taxon>Hexapoda</taxon>
        <taxon>Insecta</taxon>
        <taxon>Pterygota</taxon>
        <taxon>Neoptera</taxon>
        <taxon>Paraneoptera</taxon>
        <taxon>Hemiptera</taxon>
        <taxon>Sternorrhyncha</taxon>
        <taxon>Psylloidea</taxon>
        <taxon>Psyllidae</taxon>
        <taxon>Psyllinae</taxon>
        <taxon>Cacopsylla</taxon>
    </lineage>
</organism>
<name>A0A8D8SFD1_9HEMI</name>
<dbReference type="Pfam" id="PF00078">
    <property type="entry name" value="RVT_1"/>
    <property type="match status" value="1"/>
</dbReference>
<dbReference type="EMBL" id="HBUF01215931">
    <property type="protein sequence ID" value="CAG6667200.1"/>
    <property type="molecule type" value="Transcribed_RNA"/>
</dbReference>
<dbReference type="SUPFAM" id="SSF56672">
    <property type="entry name" value="DNA/RNA polymerases"/>
    <property type="match status" value="1"/>
</dbReference>
<dbReference type="AlphaFoldDB" id="A0A8D8SFD1"/>
<reference evidence="4" key="1">
    <citation type="submission" date="2021-05" db="EMBL/GenBank/DDBJ databases">
        <authorList>
            <person name="Alioto T."/>
            <person name="Alioto T."/>
            <person name="Gomez Garrido J."/>
        </authorList>
    </citation>
    <scope>NUCLEOTIDE SEQUENCE</scope>
</reference>
<keyword evidence="1" id="KW-0175">Coiled coil</keyword>
<dbReference type="PROSITE" id="PS50878">
    <property type="entry name" value="RT_POL"/>
    <property type="match status" value="1"/>
</dbReference>
<feature type="coiled-coil region" evidence="1">
    <location>
        <begin position="382"/>
        <end position="414"/>
    </location>
</feature>
<evidence type="ECO:0000256" key="1">
    <source>
        <dbReference type="SAM" id="Coils"/>
    </source>
</evidence>
<dbReference type="PANTHER" id="PTHR47027">
    <property type="entry name" value="REVERSE TRANSCRIPTASE DOMAIN-CONTAINING PROTEIN"/>
    <property type="match status" value="1"/>
</dbReference>
<protein>
    <submittedName>
        <fullName evidence="4">Craniofacial development protein 2</fullName>
    </submittedName>
</protein>
<evidence type="ECO:0000256" key="2">
    <source>
        <dbReference type="SAM" id="MobiDB-lite"/>
    </source>
</evidence>
<dbReference type="InterPro" id="IPR043502">
    <property type="entry name" value="DNA/RNA_pol_sf"/>
</dbReference>
<proteinExistence type="predicted"/>
<dbReference type="PANTHER" id="PTHR47027:SF8">
    <property type="entry name" value="RIBONUCLEASE H"/>
    <property type="match status" value="1"/>
</dbReference>
<evidence type="ECO:0000259" key="3">
    <source>
        <dbReference type="PROSITE" id="PS50878"/>
    </source>
</evidence>
<dbReference type="InterPro" id="IPR036691">
    <property type="entry name" value="Endo/exonu/phosph_ase_sf"/>
</dbReference>
<accession>A0A8D8SFD1</accession>
<feature type="domain" description="Reverse transcriptase" evidence="3">
    <location>
        <begin position="529"/>
        <end position="800"/>
    </location>
</feature>
<dbReference type="InterPro" id="IPR000477">
    <property type="entry name" value="RT_dom"/>
</dbReference>
<dbReference type="GO" id="GO:0071897">
    <property type="term" value="P:DNA biosynthetic process"/>
    <property type="evidence" value="ECO:0007669"/>
    <property type="project" value="UniProtKB-ARBA"/>
</dbReference>